<accession>A0A4S1CF73</accession>
<keyword evidence="1" id="KW-0472">Membrane</keyword>
<feature type="transmembrane region" description="Helical" evidence="1">
    <location>
        <begin position="15"/>
        <end position="41"/>
    </location>
</feature>
<keyword evidence="3" id="KW-1185">Reference proteome</keyword>
<dbReference type="Proteomes" id="UP000306416">
    <property type="component" value="Unassembled WGS sequence"/>
</dbReference>
<keyword evidence="1" id="KW-0812">Transmembrane</keyword>
<feature type="transmembrane region" description="Helical" evidence="1">
    <location>
        <begin position="53"/>
        <end position="70"/>
    </location>
</feature>
<reference evidence="2 3" key="1">
    <citation type="submission" date="2019-04" db="EMBL/GenBank/DDBJ databases">
        <title>Geobacter oryzae sp. nov., ferric-reducing bacteria isolated from paddy soil.</title>
        <authorList>
            <person name="Xu Z."/>
            <person name="Masuda Y."/>
            <person name="Itoh H."/>
            <person name="Senoo K."/>
        </authorList>
    </citation>
    <scope>NUCLEOTIDE SEQUENCE [LARGE SCALE GENOMIC DNA]</scope>
    <source>
        <strain evidence="2 3">Red111</strain>
    </source>
</reference>
<name>A0A4S1CF73_9BACT</name>
<evidence type="ECO:0000256" key="1">
    <source>
        <dbReference type="SAM" id="Phobius"/>
    </source>
</evidence>
<evidence type="ECO:0000313" key="2">
    <source>
        <dbReference type="EMBL" id="TGU72131.1"/>
    </source>
</evidence>
<feature type="transmembrane region" description="Helical" evidence="1">
    <location>
        <begin position="90"/>
        <end position="108"/>
    </location>
</feature>
<dbReference type="EMBL" id="SRSC01000002">
    <property type="protein sequence ID" value="TGU72131.1"/>
    <property type="molecule type" value="Genomic_DNA"/>
</dbReference>
<organism evidence="2 3">
    <name type="scientific">Geomonas terrae</name>
    <dbReference type="NCBI Taxonomy" id="2562681"/>
    <lineage>
        <taxon>Bacteria</taxon>
        <taxon>Pseudomonadati</taxon>
        <taxon>Thermodesulfobacteriota</taxon>
        <taxon>Desulfuromonadia</taxon>
        <taxon>Geobacterales</taxon>
        <taxon>Geobacteraceae</taxon>
        <taxon>Geomonas</taxon>
    </lineage>
</organism>
<protein>
    <submittedName>
        <fullName evidence="2">Uncharacterized protein</fullName>
    </submittedName>
</protein>
<dbReference type="AlphaFoldDB" id="A0A4S1CF73"/>
<dbReference type="RefSeq" id="WP_135869620.1">
    <property type="nucleotide sequence ID" value="NZ_SRSC01000002.1"/>
</dbReference>
<comment type="caution">
    <text evidence="2">The sequence shown here is derived from an EMBL/GenBank/DDBJ whole genome shotgun (WGS) entry which is preliminary data.</text>
</comment>
<evidence type="ECO:0000313" key="3">
    <source>
        <dbReference type="Proteomes" id="UP000306416"/>
    </source>
</evidence>
<sequence length="123" mass="14167">MEQDKLDEYKLEEDISVHIFTASAAMVGVCLTVIGLVRVFITIKRVDTLADDILAVASLIFLTSCLMSYWALRTRKRQRMYRIERVADAVFIFGLLLMVVVCGIIYVHHRVRLNHPFRCTVFS</sequence>
<keyword evidence="1" id="KW-1133">Transmembrane helix</keyword>
<gene>
    <name evidence="2" type="ORF">E4633_07370</name>
</gene>
<proteinExistence type="predicted"/>